<dbReference type="RefSeq" id="WP_345229166.1">
    <property type="nucleotide sequence ID" value="NZ_JBHMCR010000009.1"/>
</dbReference>
<reference evidence="2 3" key="1">
    <citation type="submission" date="2024-09" db="EMBL/GenBank/DDBJ databases">
        <authorList>
            <person name="Sun Q."/>
            <person name="Mori K."/>
        </authorList>
    </citation>
    <scope>NUCLEOTIDE SEQUENCE [LARGE SCALE GENOMIC DNA]</scope>
    <source>
        <strain evidence="2 3">JCM 4362</strain>
    </source>
</reference>
<dbReference type="Proteomes" id="UP001589718">
    <property type="component" value="Unassembled WGS sequence"/>
</dbReference>
<evidence type="ECO:0000313" key="3">
    <source>
        <dbReference type="Proteomes" id="UP001589718"/>
    </source>
</evidence>
<dbReference type="EMBL" id="JBHMCR010000009">
    <property type="protein sequence ID" value="MFB9521966.1"/>
    <property type="molecule type" value="Genomic_DNA"/>
</dbReference>
<gene>
    <name evidence="2" type="ORF">ACFFTU_18640</name>
</gene>
<organism evidence="2 3">
    <name type="scientific">Streptomyces cremeus</name>
    <dbReference type="NCBI Taxonomy" id="66881"/>
    <lineage>
        <taxon>Bacteria</taxon>
        <taxon>Bacillati</taxon>
        <taxon>Actinomycetota</taxon>
        <taxon>Actinomycetes</taxon>
        <taxon>Kitasatosporales</taxon>
        <taxon>Streptomycetaceae</taxon>
        <taxon>Streptomyces</taxon>
    </lineage>
</organism>
<name>A0ABV5PFL0_STRCM</name>
<dbReference type="InterPro" id="IPR004879">
    <property type="entry name" value="Ssp411-like_TRX"/>
</dbReference>
<evidence type="ECO:0000313" key="2">
    <source>
        <dbReference type="EMBL" id="MFB9521966.1"/>
    </source>
</evidence>
<feature type="domain" description="Spermatogenesis-associated protein 20-like TRX" evidence="1">
    <location>
        <begin position="2"/>
        <end position="28"/>
    </location>
</feature>
<comment type="caution">
    <text evidence="2">The sequence shown here is derived from an EMBL/GenBank/DDBJ whole genome shotgun (WGS) entry which is preliminary data.</text>
</comment>
<keyword evidence="3" id="KW-1185">Reference proteome</keyword>
<dbReference type="Pfam" id="PF03190">
    <property type="entry name" value="Thioredox_DsbH"/>
    <property type="match status" value="1"/>
</dbReference>
<proteinExistence type="predicted"/>
<protein>
    <submittedName>
        <fullName evidence="2">DUF255 domain-containing protein</fullName>
    </submittedName>
</protein>
<accession>A0ABV5PFL0</accession>
<evidence type="ECO:0000259" key="1">
    <source>
        <dbReference type="Pfam" id="PF03190"/>
    </source>
</evidence>
<sequence>MPEAFEAARRWNVPVLISVGYSARRWCQ</sequence>